<dbReference type="InterPro" id="IPR009080">
    <property type="entry name" value="tRNAsynth_Ia_anticodon-bd"/>
</dbReference>
<feature type="domain" description="Methionyl/Valyl/Leucyl/Isoleucyl-tRNA synthetase anticodon-binding" evidence="13">
    <location>
        <begin position="679"/>
        <end position="835"/>
    </location>
</feature>
<keyword evidence="4 10" id="KW-0547">Nucleotide-binding</keyword>
<gene>
    <name evidence="10" type="primary">ileS</name>
    <name evidence="14" type="ORF">SAMN06265353_0742</name>
</gene>
<dbReference type="Pfam" id="PF08264">
    <property type="entry name" value="Anticodon_1"/>
    <property type="match status" value="1"/>
</dbReference>
<comment type="subunit">
    <text evidence="10">Monomer.</text>
</comment>
<proteinExistence type="inferred from homology"/>
<organism evidence="14 15">
    <name type="scientific">Hydrogenobacter hydrogenophilus</name>
    <dbReference type="NCBI Taxonomy" id="35835"/>
    <lineage>
        <taxon>Bacteria</taxon>
        <taxon>Pseudomonadati</taxon>
        <taxon>Aquificota</taxon>
        <taxon>Aquificia</taxon>
        <taxon>Aquificales</taxon>
        <taxon>Aquificaceae</taxon>
        <taxon>Hydrogenobacter</taxon>
    </lineage>
</organism>
<evidence type="ECO:0000256" key="9">
    <source>
        <dbReference type="ARBA" id="ARBA00048359"/>
    </source>
</evidence>
<dbReference type="GO" id="GO:0004822">
    <property type="term" value="F:isoleucine-tRNA ligase activity"/>
    <property type="evidence" value="ECO:0007669"/>
    <property type="project" value="UniProtKB-UniRule"/>
</dbReference>
<reference evidence="15" key="1">
    <citation type="submission" date="2017-09" db="EMBL/GenBank/DDBJ databases">
        <authorList>
            <person name="Varghese N."/>
            <person name="Submissions S."/>
        </authorList>
    </citation>
    <scope>NUCLEOTIDE SEQUENCE [LARGE SCALE GENOMIC DNA]</scope>
    <source>
        <strain evidence="15">DSM 2913</strain>
    </source>
</reference>
<feature type="short sequence motif" description="'KMSKS' region" evidence="10">
    <location>
        <begin position="597"/>
        <end position="601"/>
    </location>
</feature>
<dbReference type="AlphaFoldDB" id="A0A285NZS1"/>
<feature type="binding site" evidence="10">
    <location>
        <position position="894"/>
    </location>
    <ligand>
        <name>Zn(2+)</name>
        <dbReference type="ChEBI" id="CHEBI:29105"/>
    </ligand>
</feature>
<dbReference type="CDD" id="cd00818">
    <property type="entry name" value="IleRS_core"/>
    <property type="match status" value="1"/>
</dbReference>
<dbReference type="InterPro" id="IPR014729">
    <property type="entry name" value="Rossmann-like_a/b/a_fold"/>
</dbReference>
<evidence type="ECO:0000256" key="1">
    <source>
        <dbReference type="ARBA" id="ARBA00006887"/>
    </source>
</evidence>
<dbReference type="GO" id="GO:0005524">
    <property type="term" value="F:ATP binding"/>
    <property type="evidence" value="ECO:0007669"/>
    <property type="project" value="UniProtKB-UniRule"/>
</dbReference>
<protein>
    <recommendedName>
        <fullName evidence="10">Isoleucine--tRNA ligase</fullName>
        <ecNumber evidence="10">6.1.1.5</ecNumber>
    </recommendedName>
    <alternativeName>
        <fullName evidence="10">Isoleucyl-tRNA synthetase</fullName>
        <shortName evidence="10">IleRS</shortName>
    </alternativeName>
</protein>
<dbReference type="GO" id="GO:0002161">
    <property type="term" value="F:aminoacyl-tRNA deacylase activity"/>
    <property type="evidence" value="ECO:0007669"/>
    <property type="project" value="InterPro"/>
</dbReference>
<evidence type="ECO:0000256" key="7">
    <source>
        <dbReference type="ARBA" id="ARBA00023146"/>
    </source>
</evidence>
<dbReference type="CDD" id="cd07960">
    <property type="entry name" value="Anticodon_Ia_Ile_BEm"/>
    <property type="match status" value="1"/>
</dbReference>
<dbReference type="NCBIfam" id="TIGR00392">
    <property type="entry name" value="ileS"/>
    <property type="match status" value="1"/>
</dbReference>
<dbReference type="InterPro" id="IPR010663">
    <property type="entry name" value="Znf_FPG/IleRS"/>
</dbReference>
<feature type="binding site" evidence="10">
    <location>
        <position position="911"/>
    </location>
    <ligand>
        <name>Zn(2+)</name>
        <dbReference type="ChEBI" id="CHEBI:29105"/>
    </ligand>
</feature>
<keyword evidence="5 10" id="KW-0067">ATP-binding</keyword>
<evidence type="ECO:0000256" key="8">
    <source>
        <dbReference type="ARBA" id="ARBA00025217"/>
    </source>
</evidence>
<keyword evidence="6 10" id="KW-0648">Protein biosynthesis</keyword>
<evidence type="ECO:0000313" key="14">
    <source>
        <dbReference type="EMBL" id="SNZ13406.1"/>
    </source>
</evidence>
<dbReference type="Proteomes" id="UP000218627">
    <property type="component" value="Unassembled WGS sequence"/>
</dbReference>
<dbReference type="InterPro" id="IPR050081">
    <property type="entry name" value="Ile-tRNA_ligase"/>
</dbReference>
<comment type="domain">
    <text evidence="10">IleRS has two distinct active sites: one for aminoacylation and one for editing. The misactivated valine is translocated from the active site to the editing site, which sterically excludes the correctly activated isoleucine. The single editing site contains two valyl binding pockets, one specific for each substrate (Val-AMP or Val-tRNA(Ile)).</text>
</comment>
<comment type="cofactor">
    <cofactor evidence="10">
        <name>Zn(2+)</name>
        <dbReference type="ChEBI" id="CHEBI:29105"/>
    </cofactor>
    <text evidence="10">Binds 1 zinc ion per subunit.</text>
</comment>
<comment type="similarity">
    <text evidence="1 10">Belongs to the class-I aminoacyl-tRNA synthetase family. IleS type 1 subfamily.</text>
</comment>
<dbReference type="PRINTS" id="PR00984">
    <property type="entry name" value="TRNASYNTHILE"/>
</dbReference>
<dbReference type="FunFam" id="3.40.50.620:FF:000092">
    <property type="entry name" value="Isoleucine--tRNA ligase"/>
    <property type="match status" value="1"/>
</dbReference>
<feature type="binding site" evidence="10">
    <location>
        <position position="556"/>
    </location>
    <ligand>
        <name>L-isoleucyl-5'-AMP</name>
        <dbReference type="ChEBI" id="CHEBI:178002"/>
    </ligand>
</feature>
<feature type="binding site" evidence="10">
    <location>
        <position position="600"/>
    </location>
    <ligand>
        <name>ATP</name>
        <dbReference type="ChEBI" id="CHEBI:30616"/>
    </ligand>
</feature>
<feature type="domain" description="Aminoacyl-tRNA synthetase class Ia" evidence="11">
    <location>
        <begin position="29"/>
        <end position="635"/>
    </location>
</feature>
<dbReference type="SUPFAM" id="SSF47323">
    <property type="entry name" value="Anticodon-binding domain of a subclass of class I aminoacyl-tRNA synthetases"/>
    <property type="match status" value="1"/>
</dbReference>
<evidence type="ECO:0000259" key="13">
    <source>
        <dbReference type="Pfam" id="PF08264"/>
    </source>
</evidence>
<dbReference type="InterPro" id="IPR033708">
    <property type="entry name" value="Anticodon_Ile_BEm"/>
</dbReference>
<evidence type="ECO:0000256" key="3">
    <source>
        <dbReference type="ARBA" id="ARBA00022598"/>
    </source>
</evidence>
<dbReference type="Gene3D" id="3.40.50.620">
    <property type="entry name" value="HUPs"/>
    <property type="match status" value="2"/>
</dbReference>
<evidence type="ECO:0000256" key="10">
    <source>
        <dbReference type="HAMAP-Rule" id="MF_02002"/>
    </source>
</evidence>
<dbReference type="EC" id="6.1.1.5" evidence="10"/>
<comment type="subcellular location">
    <subcellularLocation>
        <location evidence="10">Cytoplasm</location>
    </subcellularLocation>
</comment>
<evidence type="ECO:0000259" key="12">
    <source>
        <dbReference type="Pfam" id="PF06827"/>
    </source>
</evidence>
<sequence length="922" mass="107883">MRDYKETLNLPKTDFPMKANLPEREPIILKRWEGLYKKLESATQGRPLFVLHDGPPYANGNIHIGHALNKVLKDVINKYMLMSGYKIHYIPGWDCHGLPIEQQVEKELKAKKIDKESISKVEFRKLCREYAKKFVDIQREEFKRLGVLGNWEEPYLTMDPSYQAGEVRELGRLFKKGFVIKSKKPVYWCIYDKTAEAEAEVEYYERQDPSIYVKLPLINQKSIYLVIWTTTPWTLPANMGVMVGEDYEYVFYQVGDETYIIAKELVEDFENITQLKGRVVKSVKGKELLELEYQSPYGGINKVYPSEFVELTAGTGIVHMAPGHGREDYLVGIRYGLEPFAPVDDEGRFIPPAPDFLRGIRVFDANKLIIEDLKSRGLLLYEGTITHSYPHCWRCKNPVIFRATSQWFISMEGKKDGKTLRELALEEIDKVKWIPPYGINRIRSMVETRPDWCISRQRYWGVPITVFYCKRCGHIIAEEEVFEHVARLIENHPYGADVWFELTEKELLPEGYACPKCGSDEFRKEEDILDVWFDSGSSHACVLRRMGIETADMYLEGSDQHRGWFQSSLLESVASYGKAPYKSVLTHGFTVDEQGRKMSKSLGNVVSPQEVIKDLGADILRLWVVSEDYTQDVKLGRSILQRVVEDYKKIRNTLRFLLANLYDFTSRDVLPYHQLHHFDRWMISRLQLILKELHKHYREYAFHRVYQIIRNFCSVELSSLYLDVLKDRLYTYAPDSWERRSAQTVLYHLLKALTLVMAPFLSFTVEEVWEYIRKMDESLEESVFFHTIPSPDDNLIDQELLTDYSKLEKLRDEVMKAIEMARKDKYINHPYEAKVFLWGNQEYMDLVRKYKDYIKFYLTVSQVELSEGGYYITNSEEGVFVGVQKAEGKKCPRCWMYYREEEFVGELCNRCATAVVKMGLQV</sequence>
<dbReference type="PANTHER" id="PTHR42765">
    <property type="entry name" value="SOLEUCYL-TRNA SYNTHETASE"/>
    <property type="match status" value="1"/>
</dbReference>
<keyword evidence="3 10" id="KW-0436">Ligase</keyword>
<dbReference type="Gene3D" id="1.10.730.20">
    <property type="match status" value="1"/>
</dbReference>
<keyword evidence="10" id="KW-0862">Zinc</keyword>
<evidence type="ECO:0000256" key="4">
    <source>
        <dbReference type="ARBA" id="ARBA00022741"/>
    </source>
</evidence>
<feature type="domain" description="Zinc finger FPG/IleRS-type" evidence="12">
    <location>
        <begin position="888"/>
        <end position="913"/>
    </location>
</feature>
<dbReference type="SUPFAM" id="SSF52374">
    <property type="entry name" value="Nucleotidylyl transferase"/>
    <property type="match status" value="1"/>
</dbReference>
<feature type="binding site" evidence="10">
    <location>
        <position position="908"/>
    </location>
    <ligand>
        <name>Zn(2+)</name>
        <dbReference type="ChEBI" id="CHEBI:29105"/>
    </ligand>
</feature>
<dbReference type="Gene3D" id="3.90.740.10">
    <property type="entry name" value="Valyl/Leucyl/Isoleucyl-tRNA synthetase, editing domain"/>
    <property type="match status" value="1"/>
</dbReference>
<dbReference type="EMBL" id="OBEN01000002">
    <property type="protein sequence ID" value="SNZ13406.1"/>
    <property type="molecule type" value="Genomic_DNA"/>
</dbReference>
<dbReference type="InterPro" id="IPR013155">
    <property type="entry name" value="M/V/L/I-tRNA-synth_anticd-bd"/>
</dbReference>
<comment type="catalytic activity">
    <reaction evidence="9 10">
        <text>tRNA(Ile) + L-isoleucine + ATP = L-isoleucyl-tRNA(Ile) + AMP + diphosphate</text>
        <dbReference type="Rhea" id="RHEA:11060"/>
        <dbReference type="Rhea" id="RHEA-COMP:9666"/>
        <dbReference type="Rhea" id="RHEA-COMP:9695"/>
        <dbReference type="ChEBI" id="CHEBI:30616"/>
        <dbReference type="ChEBI" id="CHEBI:33019"/>
        <dbReference type="ChEBI" id="CHEBI:58045"/>
        <dbReference type="ChEBI" id="CHEBI:78442"/>
        <dbReference type="ChEBI" id="CHEBI:78528"/>
        <dbReference type="ChEBI" id="CHEBI:456215"/>
        <dbReference type="EC" id="6.1.1.5"/>
    </reaction>
</comment>
<dbReference type="InterPro" id="IPR002300">
    <property type="entry name" value="aa-tRNA-synth_Ia"/>
</dbReference>
<dbReference type="OrthoDB" id="9810365at2"/>
<dbReference type="GO" id="GO:0008270">
    <property type="term" value="F:zinc ion binding"/>
    <property type="evidence" value="ECO:0007669"/>
    <property type="project" value="UniProtKB-UniRule"/>
</dbReference>
<dbReference type="InterPro" id="IPR023585">
    <property type="entry name" value="Ile-tRNA-ligase_type1"/>
</dbReference>
<dbReference type="GO" id="GO:0005829">
    <property type="term" value="C:cytosol"/>
    <property type="evidence" value="ECO:0007669"/>
    <property type="project" value="TreeGrafter"/>
</dbReference>
<feature type="binding site" evidence="10">
    <location>
        <position position="891"/>
    </location>
    <ligand>
        <name>Zn(2+)</name>
        <dbReference type="ChEBI" id="CHEBI:29105"/>
    </ligand>
</feature>
<evidence type="ECO:0000256" key="2">
    <source>
        <dbReference type="ARBA" id="ARBA00022490"/>
    </source>
</evidence>
<dbReference type="Gene3D" id="1.10.10.830">
    <property type="entry name" value="Ile-tRNA synthetase CP2 domain-like"/>
    <property type="match status" value="1"/>
</dbReference>
<dbReference type="SUPFAM" id="SSF50677">
    <property type="entry name" value="ValRS/IleRS/LeuRS editing domain"/>
    <property type="match status" value="1"/>
</dbReference>
<dbReference type="PANTHER" id="PTHR42765:SF1">
    <property type="entry name" value="ISOLEUCINE--TRNA LIGASE, MITOCHONDRIAL"/>
    <property type="match status" value="1"/>
</dbReference>
<dbReference type="GO" id="GO:0006428">
    <property type="term" value="P:isoleucyl-tRNA aminoacylation"/>
    <property type="evidence" value="ECO:0007669"/>
    <property type="project" value="UniProtKB-UniRule"/>
</dbReference>
<dbReference type="InterPro" id="IPR009008">
    <property type="entry name" value="Val/Leu/Ile-tRNA-synth_edit"/>
</dbReference>
<dbReference type="InterPro" id="IPR001412">
    <property type="entry name" value="aa-tRNA-synth_I_CS"/>
</dbReference>
<evidence type="ECO:0000256" key="5">
    <source>
        <dbReference type="ARBA" id="ARBA00022840"/>
    </source>
</evidence>
<feature type="short sequence motif" description="'HIGH' region" evidence="10">
    <location>
        <begin position="56"/>
        <end position="66"/>
    </location>
</feature>
<dbReference type="PROSITE" id="PS00178">
    <property type="entry name" value="AA_TRNA_LIGASE_I"/>
    <property type="match status" value="1"/>
</dbReference>
<keyword evidence="10" id="KW-0479">Metal-binding</keyword>
<dbReference type="GO" id="GO:0000049">
    <property type="term" value="F:tRNA binding"/>
    <property type="evidence" value="ECO:0007669"/>
    <property type="project" value="InterPro"/>
</dbReference>
<keyword evidence="15" id="KW-1185">Reference proteome</keyword>
<name>A0A285NZS1_9AQUI</name>
<evidence type="ECO:0000256" key="6">
    <source>
        <dbReference type="ARBA" id="ARBA00022917"/>
    </source>
</evidence>
<dbReference type="Pfam" id="PF06827">
    <property type="entry name" value="zf-FPG_IleRS"/>
    <property type="match status" value="1"/>
</dbReference>
<dbReference type="RefSeq" id="WP_096601225.1">
    <property type="nucleotide sequence ID" value="NZ_OBEN01000002.1"/>
</dbReference>
<dbReference type="HAMAP" id="MF_02002">
    <property type="entry name" value="Ile_tRNA_synth_type1"/>
    <property type="match status" value="1"/>
</dbReference>
<evidence type="ECO:0000313" key="15">
    <source>
        <dbReference type="Proteomes" id="UP000218627"/>
    </source>
</evidence>
<keyword evidence="2 10" id="KW-0963">Cytoplasm</keyword>
<accession>A0A285NZS1</accession>
<dbReference type="InterPro" id="IPR002301">
    <property type="entry name" value="Ile-tRNA-ligase"/>
</dbReference>
<keyword evidence="7 10" id="KW-0030">Aminoacyl-tRNA synthetase</keyword>
<dbReference type="Pfam" id="PF00133">
    <property type="entry name" value="tRNA-synt_1"/>
    <property type="match status" value="1"/>
</dbReference>
<evidence type="ECO:0000259" key="11">
    <source>
        <dbReference type="Pfam" id="PF00133"/>
    </source>
</evidence>
<comment type="function">
    <text evidence="8 10">Catalyzes the attachment of isoleucine to tRNA(Ile). As IleRS can inadvertently accommodate and process structurally similar amino acids such as valine, to avoid such errors it has two additional distinct tRNA(Ile)-dependent editing activities. One activity is designated as 'pretransfer' editing and involves the hydrolysis of activated Val-AMP. The other activity is designated 'posttransfer' editing and involves deacylation of mischarged Val-tRNA(Ile).</text>
</comment>